<reference evidence="5" key="1">
    <citation type="journal article" date="2019" name="Int. J. Syst. Evol. Microbiol.">
        <title>The Global Catalogue of Microorganisms (GCM) 10K type strain sequencing project: providing services to taxonomists for standard genome sequencing and annotation.</title>
        <authorList>
            <consortium name="The Broad Institute Genomics Platform"/>
            <consortium name="The Broad Institute Genome Sequencing Center for Infectious Disease"/>
            <person name="Wu L."/>
            <person name="Ma J."/>
        </authorList>
    </citation>
    <scope>NUCLEOTIDE SEQUENCE [LARGE SCALE GENOMIC DNA]</scope>
    <source>
        <strain evidence="5">CGMCC 1.15928</strain>
    </source>
</reference>
<feature type="region of interest" description="Disordered" evidence="2">
    <location>
        <begin position="94"/>
        <end position="118"/>
    </location>
</feature>
<gene>
    <name evidence="4" type="ORF">GCM10011503_31570</name>
</gene>
<sequence length="118" mass="13445">MSEQGFTYILRCADGKYYVGSHKGFDVEARVAQHNAGDIPTAWTFRRRPVELVWSTSFDRVEDAFAYERQIKKWSRAKKEALIQGDMAALKRLSVSKSAPANPAKPRKFKRHATKPTS</sequence>
<proteinExistence type="inferred from homology"/>
<evidence type="ECO:0000259" key="3">
    <source>
        <dbReference type="PROSITE" id="PS50164"/>
    </source>
</evidence>
<protein>
    <recommendedName>
        <fullName evidence="3">GIY-YIG domain-containing protein</fullName>
    </recommendedName>
</protein>
<feature type="domain" description="GIY-YIG" evidence="3">
    <location>
        <begin position="3"/>
        <end position="81"/>
    </location>
</feature>
<dbReference type="InterPro" id="IPR000305">
    <property type="entry name" value="GIY-YIG_endonuc"/>
</dbReference>
<keyword evidence="5" id="KW-1185">Reference proteome</keyword>
<evidence type="ECO:0000313" key="4">
    <source>
        <dbReference type="EMBL" id="GGB80490.1"/>
    </source>
</evidence>
<accession>A0ABQ1JX17</accession>
<dbReference type="PANTHER" id="PTHR34477">
    <property type="entry name" value="UPF0213 PROTEIN YHBQ"/>
    <property type="match status" value="1"/>
</dbReference>
<dbReference type="EMBL" id="BMKF01000003">
    <property type="protein sequence ID" value="GGB80490.1"/>
    <property type="molecule type" value="Genomic_DNA"/>
</dbReference>
<dbReference type="CDD" id="cd10456">
    <property type="entry name" value="GIY-YIG_UPF0213"/>
    <property type="match status" value="1"/>
</dbReference>
<evidence type="ECO:0000313" key="5">
    <source>
        <dbReference type="Proteomes" id="UP000628854"/>
    </source>
</evidence>
<dbReference type="InterPro" id="IPR035901">
    <property type="entry name" value="GIY-YIG_endonuc_sf"/>
</dbReference>
<dbReference type="Proteomes" id="UP000628854">
    <property type="component" value="Unassembled WGS sequence"/>
</dbReference>
<dbReference type="Gene3D" id="3.40.1440.10">
    <property type="entry name" value="GIY-YIG endonuclease"/>
    <property type="match status" value="1"/>
</dbReference>
<organism evidence="4 5">
    <name type="scientific">Henriciella pelagia</name>
    <dbReference type="NCBI Taxonomy" id="1977912"/>
    <lineage>
        <taxon>Bacteria</taxon>
        <taxon>Pseudomonadati</taxon>
        <taxon>Pseudomonadota</taxon>
        <taxon>Alphaproteobacteria</taxon>
        <taxon>Hyphomonadales</taxon>
        <taxon>Hyphomonadaceae</taxon>
        <taxon>Henriciella</taxon>
    </lineage>
</organism>
<evidence type="ECO:0000256" key="1">
    <source>
        <dbReference type="ARBA" id="ARBA00007435"/>
    </source>
</evidence>
<dbReference type="PANTHER" id="PTHR34477:SF1">
    <property type="entry name" value="UPF0213 PROTEIN YHBQ"/>
    <property type="match status" value="1"/>
</dbReference>
<dbReference type="InterPro" id="IPR050190">
    <property type="entry name" value="UPF0213_domain"/>
</dbReference>
<dbReference type="RefSeq" id="WP_084394875.1">
    <property type="nucleotide sequence ID" value="NZ_BMKF01000003.1"/>
</dbReference>
<evidence type="ECO:0000256" key="2">
    <source>
        <dbReference type="SAM" id="MobiDB-lite"/>
    </source>
</evidence>
<dbReference type="PROSITE" id="PS50164">
    <property type="entry name" value="GIY_YIG"/>
    <property type="match status" value="1"/>
</dbReference>
<comment type="similarity">
    <text evidence="1">Belongs to the UPF0213 family.</text>
</comment>
<dbReference type="SUPFAM" id="SSF82771">
    <property type="entry name" value="GIY-YIG endonuclease"/>
    <property type="match status" value="1"/>
</dbReference>
<comment type="caution">
    <text evidence="4">The sequence shown here is derived from an EMBL/GenBank/DDBJ whole genome shotgun (WGS) entry which is preliminary data.</text>
</comment>
<feature type="compositionally biased region" description="Basic residues" evidence="2">
    <location>
        <begin position="105"/>
        <end position="118"/>
    </location>
</feature>
<dbReference type="Pfam" id="PF01541">
    <property type="entry name" value="GIY-YIG"/>
    <property type="match status" value="1"/>
</dbReference>
<name>A0ABQ1JX17_9PROT</name>